<organism evidence="2 4">
    <name type="scientific">Roridomyces roridus</name>
    <dbReference type="NCBI Taxonomy" id="1738132"/>
    <lineage>
        <taxon>Eukaryota</taxon>
        <taxon>Fungi</taxon>
        <taxon>Dikarya</taxon>
        <taxon>Basidiomycota</taxon>
        <taxon>Agaricomycotina</taxon>
        <taxon>Agaricomycetes</taxon>
        <taxon>Agaricomycetidae</taxon>
        <taxon>Agaricales</taxon>
        <taxon>Marasmiineae</taxon>
        <taxon>Mycenaceae</taxon>
        <taxon>Roridomyces</taxon>
    </lineage>
</organism>
<feature type="region of interest" description="Disordered" evidence="1">
    <location>
        <begin position="1"/>
        <end position="141"/>
    </location>
</feature>
<accession>A0AAD7BAK4</accession>
<name>A0AAD7BAK4_9AGAR</name>
<reference evidence="2" key="1">
    <citation type="submission" date="2023-03" db="EMBL/GenBank/DDBJ databases">
        <title>Massive genome expansion in bonnet fungi (Mycena s.s.) driven by repeated elements and novel gene families across ecological guilds.</title>
        <authorList>
            <consortium name="Lawrence Berkeley National Laboratory"/>
            <person name="Harder C.B."/>
            <person name="Miyauchi S."/>
            <person name="Viragh M."/>
            <person name="Kuo A."/>
            <person name="Thoen E."/>
            <person name="Andreopoulos B."/>
            <person name="Lu D."/>
            <person name="Skrede I."/>
            <person name="Drula E."/>
            <person name="Henrissat B."/>
            <person name="Morin E."/>
            <person name="Kohler A."/>
            <person name="Barry K."/>
            <person name="LaButti K."/>
            <person name="Morin E."/>
            <person name="Salamov A."/>
            <person name="Lipzen A."/>
            <person name="Mereny Z."/>
            <person name="Hegedus B."/>
            <person name="Baldrian P."/>
            <person name="Stursova M."/>
            <person name="Weitz H."/>
            <person name="Taylor A."/>
            <person name="Grigoriev I.V."/>
            <person name="Nagy L.G."/>
            <person name="Martin F."/>
            <person name="Kauserud H."/>
        </authorList>
    </citation>
    <scope>NUCLEOTIDE SEQUENCE</scope>
    <source>
        <strain evidence="2">9284</strain>
    </source>
</reference>
<comment type="caution">
    <text evidence="2">The sequence shown here is derived from an EMBL/GenBank/DDBJ whole genome shotgun (WGS) entry which is preliminary data.</text>
</comment>
<evidence type="ECO:0000313" key="4">
    <source>
        <dbReference type="Proteomes" id="UP001221142"/>
    </source>
</evidence>
<protein>
    <submittedName>
        <fullName evidence="2">Uncharacterized protein</fullName>
    </submittedName>
</protein>
<sequence length="316" mass="34956">MHTTGPPVKSDAVSEDYAHVKDPELAKHFPPGDNAPRRKLQRRERFKSPPTTSDDEDYLPYSSRRPLKRKGEERVSRMPPPTSVSGARTTKKPRYFSSGSISSAQDSVPLSLPTRSHTIIPSLPPRKLRSPTKALSPSAASSPTTLSAFLESVNRIDLSAHLSLLSAQGFTLERMRIMGQTWTDEMIKEAVKRGLCEAGEEEERKRISVLDALTLELEIRKFRGKAGSSSTPLENSAVIPATLSAFLRNVVGFDLTVHRALFEAQGFDVDRLRAMREWEEEDIREVVGRALSSQGEGAGGMCKLEILAVEFALTSR</sequence>
<dbReference type="EMBL" id="JARKIF010000024">
    <property type="protein sequence ID" value="KAJ7615585.1"/>
    <property type="molecule type" value="Genomic_DNA"/>
</dbReference>
<proteinExistence type="predicted"/>
<evidence type="ECO:0000313" key="3">
    <source>
        <dbReference type="EMBL" id="KAJ7636555.1"/>
    </source>
</evidence>
<evidence type="ECO:0000313" key="2">
    <source>
        <dbReference type="EMBL" id="KAJ7615585.1"/>
    </source>
</evidence>
<dbReference type="EMBL" id="JARKIF010000006">
    <property type="protein sequence ID" value="KAJ7636555.1"/>
    <property type="molecule type" value="Genomic_DNA"/>
</dbReference>
<feature type="compositionally biased region" description="Low complexity" evidence="1">
    <location>
        <begin position="131"/>
        <end position="141"/>
    </location>
</feature>
<feature type="compositionally biased region" description="Basic and acidic residues" evidence="1">
    <location>
        <begin position="16"/>
        <end position="27"/>
    </location>
</feature>
<evidence type="ECO:0000256" key="1">
    <source>
        <dbReference type="SAM" id="MobiDB-lite"/>
    </source>
</evidence>
<gene>
    <name evidence="3" type="ORF">FB45DRAFT_1055914</name>
    <name evidence="2" type="ORF">FB45DRAFT_1064456</name>
</gene>
<keyword evidence="4" id="KW-1185">Reference proteome</keyword>
<dbReference type="Proteomes" id="UP001221142">
    <property type="component" value="Unassembled WGS sequence"/>
</dbReference>
<dbReference type="AlphaFoldDB" id="A0AAD7BAK4"/>
<feature type="compositionally biased region" description="Polar residues" evidence="1">
    <location>
        <begin position="97"/>
        <end position="119"/>
    </location>
</feature>